<keyword evidence="2" id="KW-0732">Signal</keyword>
<feature type="signal peptide" evidence="2">
    <location>
        <begin position="1"/>
        <end position="24"/>
    </location>
</feature>
<keyword evidence="4" id="KW-1185">Reference proteome</keyword>
<evidence type="ECO:0008006" key="5">
    <source>
        <dbReference type="Google" id="ProtNLM"/>
    </source>
</evidence>
<evidence type="ECO:0000313" key="3">
    <source>
        <dbReference type="EMBL" id="UQY44902.1"/>
    </source>
</evidence>
<organism evidence="3 4">
    <name type="scientific">Mixta hanseatica</name>
    <dbReference type="NCBI Taxonomy" id="2872648"/>
    <lineage>
        <taxon>Bacteria</taxon>
        <taxon>Pseudomonadati</taxon>
        <taxon>Pseudomonadota</taxon>
        <taxon>Gammaproteobacteria</taxon>
        <taxon>Enterobacterales</taxon>
        <taxon>Erwiniaceae</taxon>
        <taxon>Mixta</taxon>
    </lineage>
</organism>
<feature type="coiled-coil region" evidence="1">
    <location>
        <begin position="27"/>
        <end position="63"/>
    </location>
</feature>
<dbReference type="RefSeq" id="WP_249893492.1">
    <property type="nucleotide sequence ID" value="NZ_CP082904.1"/>
</dbReference>
<accession>A0ABY4RD16</accession>
<dbReference type="Proteomes" id="UP001056635">
    <property type="component" value="Chromosome"/>
</dbReference>
<evidence type="ECO:0000256" key="2">
    <source>
        <dbReference type="SAM" id="SignalP"/>
    </source>
</evidence>
<feature type="chain" id="PRO_5046604037" description="Tetratricopeptide repeat protein" evidence="2">
    <location>
        <begin position="25"/>
        <end position="184"/>
    </location>
</feature>
<proteinExistence type="predicted"/>
<sequence>MRMQRAITLMIIFLFAAMPTYGSADYVDALTKEASDLMRKYALADNQEQKQALEEIAALAKKNKSNENVIRIYTQILASSGHYKKAISVLEPFTRERPESALLLQECMLKERVRQHDAQCYKNALSAAEKKGVNNLDYLMILYFSGDKRFDQAKEKYLCHNGSDAIISIFDKSRDEVLKQLYPK</sequence>
<name>A0ABY4RD16_9GAMM</name>
<reference evidence="3" key="1">
    <citation type="submission" date="2021-09" db="EMBL/GenBank/DDBJ databases">
        <title>First case of bloodstream infection caused by Mixta hanseatica sp. nov., a member of the Erwiniaceae family.</title>
        <authorList>
            <person name="Both A."/>
            <person name="Huang J."/>
            <person name="Wenzel P."/>
            <person name="Aepfelbacher M."/>
            <person name="Rohde H."/>
            <person name="Christner M."/>
            <person name="Hentschke M."/>
        </authorList>
    </citation>
    <scope>NUCLEOTIDE SEQUENCE</scope>
    <source>
        <strain evidence="3">X22927</strain>
    </source>
</reference>
<evidence type="ECO:0000256" key="1">
    <source>
        <dbReference type="SAM" id="Coils"/>
    </source>
</evidence>
<gene>
    <name evidence="3" type="ORF">K6958_04210</name>
</gene>
<keyword evidence="1" id="KW-0175">Coiled coil</keyword>
<evidence type="ECO:0000313" key="4">
    <source>
        <dbReference type="Proteomes" id="UP001056635"/>
    </source>
</evidence>
<dbReference type="EMBL" id="CP082904">
    <property type="protein sequence ID" value="UQY44902.1"/>
    <property type="molecule type" value="Genomic_DNA"/>
</dbReference>
<protein>
    <recommendedName>
        <fullName evidence="5">Tetratricopeptide repeat protein</fullName>
    </recommendedName>
</protein>